<keyword evidence="1" id="KW-1133">Transmembrane helix</keyword>
<evidence type="ECO:0000256" key="2">
    <source>
        <dbReference type="SAM" id="SignalP"/>
    </source>
</evidence>
<reference evidence="4" key="1">
    <citation type="submission" date="2016-11" db="UniProtKB">
        <authorList>
            <consortium name="WormBaseParasite"/>
        </authorList>
    </citation>
    <scope>IDENTIFICATION</scope>
</reference>
<name>A0A1I7U657_9PELO</name>
<dbReference type="AlphaFoldDB" id="A0A1I7U657"/>
<feature type="transmembrane region" description="Helical" evidence="1">
    <location>
        <begin position="288"/>
        <end position="311"/>
    </location>
</feature>
<proteinExistence type="predicted"/>
<evidence type="ECO:0000256" key="1">
    <source>
        <dbReference type="SAM" id="Phobius"/>
    </source>
</evidence>
<evidence type="ECO:0000313" key="4">
    <source>
        <dbReference type="WBParaSite" id="Csp11.Scaffold629.g15250.t1"/>
    </source>
</evidence>
<feature type="chain" id="PRO_5009308456" evidence="2">
    <location>
        <begin position="17"/>
        <end position="335"/>
    </location>
</feature>
<evidence type="ECO:0000313" key="3">
    <source>
        <dbReference type="Proteomes" id="UP000095282"/>
    </source>
</evidence>
<feature type="signal peptide" evidence="2">
    <location>
        <begin position="1"/>
        <end position="16"/>
    </location>
</feature>
<sequence length="335" mass="38161">MKSILFLLLFVGLVHSFHTVYTQHKNVTIRFEVGPEMFTTYSVKLGHIMNEVCESKTKELKINVQASRPVNVHLCHCNEKAGQKAVIQKLATRHITLSPEESKNLSLIICGAEFKNDELEFTISGLQGTKGVILMEVVDTKGHSTLEVFYEFKVTEDDGVLMNLTEFENLSRLAAHQPMFEMNHHIPAGLYQHFLQMIVELDEPANYTATFMKCGMKALQVERMMTDNQFIFEPGMLRLLDDVAEYACLQNDTPLQMFIGGKLNTSGTVIFRIIQNQGTGFGDLSDSWGFPMLHFVVFVFILFALLPMIYYAEVRQQIDEKDDEGDKDFASMWSM</sequence>
<dbReference type="Proteomes" id="UP000095282">
    <property type="component" value="Unplaced"/>
</dbReference>
<accession>A0A1I7U657</accession>
<keyword evidence="1" id="KW-0472">Membrane</keyword>
<keyword evidence="1" id="KW-0812">Transmembrane</keyword>
<dbReference type="WBParaSite" id="Csp11.Scaffold629.g15250.t1">
    <property type="protein sequence ID" value="Csp11.Scaffold629.g15250.t1"/>
    <property type="gene ID" value="Csp11.Scaffold629.g15250"/>
</dbReference>
<keyword evidence="3" id="KW-1185">Reference proteome</keyword>
<dbReference type="eggNOG" id="ENOG502TKKJ">
    <property type="taxonomic scope" value="Eukaryota"/>
</dbReference>
<organism evidence="3 4">
    <name type="scientific">Caenorhabditis tropicalis</name>
    <dbReference type="NCBI Taxonomy" id="1561998"/>
    <lineage>
        <taxon>Eukaryota</taxon>
        <taxon>Metazoa</taxon>
        <taxon>Ecdysozoa</taxon>
        <taxon>Nematoda</taxon>
        <taxon>Chromadorea</taxon>
        <taxon>Rhabditida</taxon>
        <taxon>Rhabditina</taxon>
        <taxon>Rhabditomorpha</taxon>
        <taxon>Rhabditoidea</taxon>
        <taxon>Rhabditidae</taxon>
        <taxon>Peloderinae</taxon>
        <taxon>Caenorhabditis</taxon>
    </lineage>
</organism>
<keyword evidence="2" id="KW-0732">Signal</keyword>
<protein>
    <submittedName>
        <fullName evidence="4">Vacuolar ATP synthase subunit S1</fullName>
    </submittedName>
</protein>